<dbReference type="eggNOG" id="COG1305">
    <property type="taxonomic scope" value="Bacteria"/>
</dbReference>
<dbReference type="Pfam" id="PF01841">
    <property type="entry name" value="Transglut_core"/>
    <property type="match status" value="1"/>
</dbReference>
<dbReference type="AlphaFoldDB" id="C4LDN2"/>
<dbReference type="Pfam" id="PF11992">
    <property type="entry name" value="TgpA_N"/>
    <property type="match status" value="1"/>
</dbReference>
<feature type="transmembrane region" description="Helical" evidence="1">
    <location>
        <begin position="558"/>
        <end position="583"/>
    </location>
</feature>
<gene>
    <name evidence="3" type="ordered locus">Tola_3054</name>
</gene>
<evidence type="ECO:0000259" key="2">
    <source>
        <dbReference type="SMART" id="SM00460"/>
    </source>
</evidence>
<dbReference type="Pfam" id="PF13559">
    <property type="entry name" value="DUF4129"/>
    <property type="match status" value="1"/>
</dbReference>
<sequence>MKTTENLSVTLGPQTLNWLSLSYLLMVLPLYSELHPAIYGCALLTIGWRYAIARNRLKPPAALLKNGLALLGMGFIAYLWRGEGFLPAMFNLLVLGCTLKFLEFSSRRHLSLHVLSLYFLTALAFIYHQGLAFTLYLLLVAAINGIALVSIYQTNSYRAQWQLGLRLLLQSLPLMALLFLLIPHAGPLWRLPDIKSATTGLNDEVTPGDIARLSRSSALAFRASFDGTLPAPTERYWRALVHEEFDGKTWRVHPVQQQWQQRQANPFTASSPLKNRINWTGPATTYRIIAEPTQQHWLYSLDFSRPESEEVLLTPAMTLYAAKPLQQKQLFPLTYFPQTAAQTALTNHQRQINLQLPASLNPQTHLLATELRLQHRDDRDFAQAAMHYFAGHGFSYTLEPPLLQGNDQIDDFLFGSRRGFCAHFASSFTFLLRAAGIPARMVTGYLGGEYHAQGNYLSLYQFDAHAWTEVWLDNRWQRFDPTLMVAPERASRSIDEILPAGETRLRDPFSLASYRHLLLIAELHAFLADIDYRWTSWVLNYNNQSQEKLLQALFGSRLWGRVFAMIGGMIMVIGLALGINWLARNRAKTDPLLQAYLQACRRLEKQGISRESGETPSALLQRLQQAGHPAGDIMRQITETYLAARYAGAAVHSARRKIRELSRQLR</sequence>
<dbReference type="InterPro" id="IPR038765">
    <property type="entry name" value="Papain-like_cys_pep_sf"/>
</dbReference>
<protein>
    <submittedName>
        <fullName evidence="3">Transglutaminase domain protein</fullName>
    </submittedName>
</protein>
<dbReference type="KEGG" id="tau:Tola_3054"/>
<accession>C4LDN2</accession>
<name>C4LDN2_TOLAT</name>
<keyword evidence="1" id="KW-1133">Transmembrane helix</keyword>
<evidence type="ECO:0000256" key="1">
    <source>
        <dbReference type="SAM" id="Phobius"/>
    </source>
</evidence>
<feature type="transmembrane region" description="Helical" evidence="1">
    <location>
        <begin position="110"/>
        <end position="127"/>
    </location>
</feature>
<keyword evidence="1" id="KW-0472">Membrane</keyword>
<dbReference type="RefSeq" id="WP_015880092.1">
    <property type="nucleotide sequence ID" value="NC_012691.1"/>
</dbReference>
<reference evidence="4" key="1">
    <citation type="submission" date="2009-05" db="EMBL/GenBank/DDBJ databases">
        <title>Complete sequence of Tolumonas auensis DSM 9187.</title>
        <authorList>
            <consortium name="US DOE Joint Genome Institute"/>
            <person name="Lucas S."/>
            <person name="Copeland A."/>
            <person name="Lapidus A."/>
            <person name="Glavina del Rio T."/>
            <person name="Tice H."/>
            <person name="Bruce D."/>
            <person name="Goodwin L."/>
            <person name="Pitluck S."/>
            <person name="Chertkov O."/>
            <person name="Brettin T."/>
            <person name="Detter J.C."/>
            <person name="Han C."/>
            <person name="Larimer F."/>
            <person name="Land M."/>
            <person name="Hauser L."/>
            <person name="Kyrpides N."/>
            <person name="Mikhailova N."/>
            <person name="Spring S."/>
            <person name="Beller H."/>
        </authorList>
    </citation>
    <scope>NUCLEOTIDE SEQUENCE [LARGE SCALE GENOMIC DNA]</scope>
    <source>
        <strain evidence="4">DSM 9187 / TA4</strain>
    </source>
</reference>
<dbReference type="InterPro" id="IPR052901">
    <property type="entry name" value="Bact_TGase-like"/>
</dbReference>
<evidence type="ECO:0000313" key="4">
    <source>
        <dbReference type="Proteomes" id="UP000009073"/>
    </source>
</evidence>
<proteinExistence type="predicted"/>
<evidence type="ECO:0000313" key="3">
    <source>
        <dbReference type="EMBL" id="ACQ94643.1"/>
    </source>
</evidence>
<dbReference type="Gene3D" id="3.10.620.30">
    <property type="match status" value="1"/>
</dbReference>
<dbReference type="InterPro" id="IPR021878">
    <property type="entry name" value="TgpA_N"/>
</dbReference>
<feature type="domain" description="Transglutaminase-like" evidence="2">
    <location>
        <begin position="413"/>
        <end position="483"/>
    </location>
</feature>
<feature type="transmembrane region" description="Helical" evidence="1">
    <location>
        <begin position="133"/>
        <end position="151"/>
    </location>
</feature>
<dbReference type="InterPro" id="IPR025403">
    <property type="entry name" value="TgpA-like_C"/>
</dbReference>
<reference evidence="3 4" key="2">
    <citation type="journal article" date="2011" name="Stand. Genomic Sci.">
        <title>Complete genome sequence of Tolumonas auensis type strain (TA 4).</title>
        <authorList>
            <person name="Chertkov O."/>
            <person name="Copeland A."/>
            <person name="Lucas S."/>
            <person name="Lapidus A."/>
            <person name="Berry K.W."/>
            <person name="Detter J.C."/>
            <person name="Del Rio T.G."/>
            <person name="Hammon N."/>
            <person name="Dalin E."/>
            <person name="Tice H."/>
            <person name="Pitluck S."/>
            <person name="Richardson P."/>
            <person name="Bruce D."/>
            <person name="Goodwin L."/>
            <person name="Han C."/>
            <person name="Tapia R."/>
            <person name="Saunders E."/>
            <person name="Schmutz J."/>
            <person name="Brettin T."/>
            <person name="Larimer F."/>
            <person name="Land M."/>
            <person name="Hauser L."/>
            <person name="Spring S."/>
            <person name="Rohde M."/>
            <person name="Kyrpides N.C."/>
            <person name="Ivanova N."/>
            <person name="Goker M."/>
            <person name="Beller H.R."/>
            <person name="Klenk H.P."/>
            <person name="Woyke T."/>
        </authorList>
    </citation>
    <scope>NUCLEOTIDE SEQUENCE [LARGE SCALE GENOMIC DNA]</scope>
    <source>
        <strain evidence="4">DSM 9187 / TA4</strain>
    </source>
</reference>
<dbReference type="PANTHER" id="PTHR42736">
    <property type="entry name" value="PROTEIN-GLUTAMINE GAMMA-GLUTAMYLTRANSFERASE"/>
    <property type="match status" value="1"/>
</dbReference>
<organism evidence="3 4">
    <name type="scientific">Tolumonas auensis (strain DSM 9187 / NBRC 110442 / TA 4)</name>
    <dbReference type="NCBI Taxonomy" id="595494"/>
    <lineage>
        <taxon>Bacteria</taxon>
        <taxon>Pseudomonadati</taxon>
        <taxon>Pseudomonadota</taxon>
        <taxon>Gammaproteobacteria</taxon>
        <taxon>Aeromonadales</taxon>
        <taxon>Aeromonadaceae</taxon>
        <taxon>Tolumonas</taxon>
    </lineage>
</organism>
<keyword evidence="4" id="KW-1185">Reference proteome</keyword>
<dbReference type="SUPFAM" id="SSF54001">
    <property type="entry name" value="Cysteine proteinases"/>
    <property type="match status" value="1"/>
</dbReference>
<dbReference type="OrthoDB" id="9804872at2"/>
<feature type="transmembrane region" description="Helical" evidence="1">
    <location>
        <begin position="86"/>
        <end position="103"/>
    </location>
</feature>
<dbReference type="EMBL" id="CP001616">
    <property type="protein sequence ID" value="ACQ94643.1"/>
    <property type="molecule type" value="Genomic_DNA"/>
</dbReference>
<feature type="transmembrane region" description="Helical" evidence="1">
    <location>
        <begin position="163"/>
        <end position="182"/>
    </location>
</feature>
<dbReference type="PANTHER" id="PTHR42736:SF1">
    <property type="entry name" value="PROTEIN-GLUTAMINE GAMMA-GLUTAMYLTRANSFERASE"/>
    <property type="match status" value="1"/>
</dbReference>
<dbReference type="STRING" id="595494.Tola_3054"/>
<dbReference type="SMART" id="SM00460">
    <property type="entry name" value="TGc"/>
    <property type="match status" value="1"/>
</dbReference>
<feature type="transmembrane region" description="Helical" evidence="1">
    <location>
        <begin position="34"/>
        <end position="51"/>
    </location>
</feature>
<dbReference type="InterPro" id="IPR002931">
    <property type="entry name" value="Transglutaminase-like"/>
</dbReference>
<feature type="transmembrane region" description="Helical" evidence="1">
    <location>
        <begin position="63"/>
        <end position="80"/>
    </location>
</feature>
<dbReference type="HOGENOM" id="CLU_012397_0_0_6"/>
<dbReference type="Proteomes" id="UP000009073">
    <property type="component" value="Chromosome"/>
</dbReference>
<keyword evidence="1" id="KW-0812">Transmembrane</keyword>